<keyword evidence="2" id="KW-1185">Reference proteome</keyword>
<accession>A0ACD4ULM4</accession>
<name>A0ACD4ULM4_9CAUD</name>
<proteinExistence type="predicted"/>
<gene>
    <name evidence="1" type="primary">4</name>
    <name evidence="1" type="ORF">SEA_NICOLE72_4</name>
</gene>
<organism evidence="1 2">
    <name type="scientific">Microbacterium phage Nicole72</name>
    <dbReference type="NCBI Taxonomy" id="3062838"/>
    <lineage>
        <taxon>Viruses</taxon>
        <taxon>Duplodnaviria</taxon>
        <taxon>Heunggongvirae</taxon>
        <taxon>Uroviricota</taxon>
        <taxon>Caudoviricetes</taxon>
        <taxon>Hodgkinviridae</taxon>
        <taxon>Meganvirus</taxon>
        <taxon>Meganvirus nichole72</taxon>
    </lineage>
</organism>
<evidence type="ECO:0000313" key="1">
    <source>
        <dbReference type="EMBL" id="WKW87041.1"/>
    </source>
</evidence>
<evidence type="ECO:0000313" key="2">
    <source>
        <dbReference type="Proteomes" id="UP001654554"/>
    </source>
</evidence>
<dbReference type="EMBL" id="OR159674">
    <property type="protein sequence ID" value="WKW87041.1"/>
    <property type="molecule type" value="Genomic_DNA"/>
</dbReference>
<protein>
    <submittedName>
        <fullName evidence="1">Uncharacterized protein</fullName>
    </submittedName>
</protein>
<reference evidence="1" key="1">
    <citation type="submission" date="2023-06" db="EMBL/GenBank/DDBJ databases">
        <authorList>
            <person name="Byrum C.A."/>
            <person name="Fullante V.A."/>
            <person name="Ghosh G."/>
            <person name="Ivey A.L."/>
            <person name="Joby C.P."/>
            <person name="Johnson E."/>
            <person name="Kamil H.A."/>
            <person name="Martinez L."/>
            <person name="Tutelo G.A."/>
            <person name="Wilson D."/>
            <person name="Ziegler A.J."/>
            <person name="Garlena R.A."/>
            <person name="Russell D.A."/>
            <person name="Jacobs-Sera D."/>
            <person name="Hatfull G.F."/>
        </authorList>
    </citation>
    <scope>NUCLEOTIDE SEQUENCE</scope>
</reference>
<sequence length="305" mass="33686">MNPAHGLAGDSRVGVLMSYWAFKGKRDLGADMGSTAPVCIDSGAFSAYTSGAKIEVREYAEYLDSLTRPIDFAFNLDVLGDEEASYRNWRDLRDGYGHLTMPVIHFGQRPEDVLPAYLSVGIDRLSMGGIAGGATKQSIGWSARVFQWLRANGLADLPVHGLGLHMRSDLARLPWATTDSSTYVNLWRFGHFVLWTGRDWPMVWLDARDGKGVHAYGDAFRRMGVEPSDVDRPRFRTDDPLACEVIVRIEDTAARDFATRKRLVHTPRRYLAANVSNYALLARGIDALYPGGTTVHPSLGGHSGV</sequence>
<dbReference type="Proteomes" id="UP001654554">
    <property type="component" value="Segment"/>
</dbReference>